<feature type="coiled-coil region" evidence="1">
    <location>
        <begin position="216"/>
        <end position="253"/>
    </location>
</feature>
<feature type="coiled-coil region" evidence="1">
    <location>
        <begin position="629"/>
        <end position="700"/>
    </location>
</feature>
<feature type="coiled-coil region" evidence="1">
    <location>
        <begin position="434"/>
        <end position="461"/>
    </location>
</feature>
<gene>
    <name evidence="2" type="ORF">LQE99_02785</name>
</gene>
<dbReference type="SUPFAM" id="SSF52540">
    <property type="entry name" value="P-loop containing nucleoside triphosphate hydrolases"/>
    <property type="match status" value="1"/>
</dbReference>
<keyword evidence="1" id="KW-0175">Coiled coil</keyword>
<evidence type="ECO:0000313" key="3">
    <source>
        <dbReference type="Proteomes" id="UP001202402"/>
    </source>
</evidence>
<dbReference type="RefSeq" id="WP_240607357.1">
    <property type="nucleotide sequence ID" value="NZ_JAKVPQ010000002.1"/>
</dbReference>
<evidence type="ECO:0000256" key="1">
    <source>
        <dbReference type="SAM" id="Coils"/>
    </source>
</evidence>
<organism evidence="2 3">
    <name type="scientific">Amedibacillus hominis</name>
    <dbReference type="NCBI Taxonomy" id="2897776"/>
    <lineage>
        <taxon>Bacteria</taxon>
        <taxon>Bacillati</taxon>
        <taxon>Bacillota</taxon>
        <taxon>Erysipelotrichia</taxon>
        <taxon>Erysipelotrichales</taxon>
        <taxon>Erysipelotrichaceae</taxon>
        <taxon>Amedibacillus</taxon>
    </lineage>
</organism>
<evidence type="ECO:0000313" key="2">
    <source>
        <dbReference type="EMBL" id="MCH4284057.1"/>
    </source>
</evidence>
<dbReference type="Pfam" id="PF13555">
    <property type="entry name" value="AAA_29"/>
    <property type="match status" value="1"/>
</dbReference>
<dbReference type="Proteomes" id="UP001202402">
    <property type="component" value="Unassembled WGS sequence"/>
</dbReference>
<proteinExistence type="predicted"/>
<comment type="caution">
    <text evidence="2">The sequence shown here is derived from an EMBL/GenBank/DDBJ whole genome shotgun (WGS) entry which is preliminary data.</text>
</comment>
<dbReference type="PANTHER" id="PTHR32182">
    <property type="entry name" value="DNA REPLICATION AND REPAIR PROTEIN RECF"/>
    <property type="match status" value="1"/>
</dbReference>
<dbReference type="Gene3D" id="3.40.1140.10">
    <property type="match status" value="1"/>
</dbReference>
<dbReference type="InterPro" id="IPR027417">
    <property type="entry name" value="P-loop_NTPase"/>
</dbReference>
<dbReference type="Pfam" id="PF13558">
    <property type="entry name" value="SbcC_Walker_B"/>
    <property type="match status" value="1"/>
</dbReference>
<dbReference type="EMBL" id="JAKVPQ010000002">
    <property type="protein sequence ID" value="MCH4284057.1"/>
    <property type="molecule type" value="Genomic_DNA"/>
</dbReference>
<feature type="coiled-coil region" evidence="1">
    <location>
        <begin position="737"/>
        <end position="798"/>
    </location>
</feature>
<keyword evidence="3" id="KW-1185">Reference proteome</keyword>
<accession>A0ABS9R319</accession>
<reference evidence="2 3" key="1">
    <citation type="submission" date="2022-02" db="EMBL/GenBank/DDBJ databases">
        <title>Genome of Erysipelotrichaceae sp. nov. NSJ-176 isolated from human feces.</title>
        <authorList>
            <person name="Abdugheni R."/>
        </authorList>
    </citation>
    <scope>NUCLEOTIDE SEQUENCE [LARGE SCALE GENOMIC DNA]</scope>
    <source>
        <strain evidence="2 3">NSJ-176</strain>
    </source>
</reference>
<name>A0ABS9R319_9FIRM</name>
<sequence length="1103" mass="129879">MKLKKMLLINWLYYEKVMLDFDDIVFLSGKTGEGKSALIDAMQIVILGKTDKSLFNKSANDKTTRDLMGYLKGKYKNGTYKRDKGFFSSHLCMQFEDEKGQTYCFGIVFDCEGATRNEMDYRFYMMNHPIPEHEFVESDGLLDHEKRVYDIRRMKKFLDSFSDRGCRMFTTNTDYRNYFKQRMMIKDERFFDVFKMAVAYTPMMNISEFIVKNICQEEEDLNLEEMQEEIQDYRQMKEQLETVQSKKEQLQIIHDKYMDILQDKERFDTLAIEQQAINYQMMVLEHEQVVASYHQHNEEFQILKQQRAQSAAEYEAVEKQLEELKDKRKDNAADILERKIQNCQNQWDIHHEDVSVVSEQLIQKGKDLDEQLETLEDIEDEELLALEEGISSTQRLMVRKSINQVEHLERFDLDEYKTLYENLQNIDEHVVNCRSNLKNALIKQQEEMKELLVKKQKLENGKKPYPKQLLLFKEELQKRLRMMHQKEISVTILADHITIKDETWRNAIEGYIRNQKLNLIVDEAYFMDAYRMYRSMKNELDIHTYSIVDQAKAKPGPDLDTTTLYDHVEVDREDLKPYVKYLLGRVACCEKEADIRKYHTSITPDCMLYSGYAISHMNPNHYKIPFIGADSLEKQLIEVEREIKENQQHEAQLQQLYDIVKDIHIAHVINDDFIRQVEAAMTKAEQMNALEKEMKELKDAMTPQSLQELMDIDEQIKATQKERNRIYGIQVEQGSNAKQLEKEITSDNKRMQELEERLKQSEKPVYGIPDSIANIKELDKMIQRKQQIDSQYKHLENSLGIDQMELKSQKEQYNLMFRIHLDPSFASEDYEREYEKFAQNVVEGYIEKCHLAEQKAYECFQNNFFNALNSKIENVKMQIDRLNRSIKRHQFGRSQYEFVCTCNEDYREYYNLITNKELNGHNLLNTHVYEENEELIRELFDKISALSSLNDPKAYHELEKEVKMLSRFTTYLKFDILENGNSLGKTIGSSSGGETQTPFYVAVLVSLFSVYDGPAGGLQLAVFDEAFDKMDNERIEECINLLKSLGFQAIIVTPTDKISNLSRVADMTLIATSDERNHQRVSTVTKWTQKEAIHEQASEAVIG</sequence>
<protein>
    <submittedName>
        <fullName evidence="2">Uncharacterized protein</fullName>
    </submittedName>
</protein>
<dbReference type="Gene3D" id="3.40.50.300">
    <property type="entry name" value="P-loop containing nucleotide triphosphate hydrolases"/>
    <property type="match status" value="1"/>
</dbReference>
<dbReference type="PANTHER" id="PTHR32182:SF0">
    <property type="entry name" value="DNA REPLICATION AND REPAIR PROTEIN RECF"/>
    <property type="match status" value="1"/>
</dbReference>
<feature type="coiled-coil region" evidence="1">
    <location>
        <begin position="300"/>
        <end position="334"/>
    </location>
</feature>